<keyword evidence="2" id="KW-1185">Reference proteome</keyword>
<name>D8LAY2_ECTSI</name>
<dbReference type="SUPFAM" id="SSF52047">
    <property type="entry name" value="RNI-like"/>
    <property type="match status" value="1"/>
</dbReference>
<dbReference type="AlphaFoldDB" id="D8LAY2"/>
<dbReference type="EMBL" id="FN649726">
    <property type="protein sequence ID" value="CBN76491.1"/>
    <property type="molecule type" value="Genomic_DNA"/>
</dbReference>
<dbReference type="InParanoid" id="D8LAY2"/>
<dbReference type="OrthoDB" id="10325298at2759"/>
<evidence type="ECO:0000313" key="1">
    <source>
        <dbReference type="EMBL" id="CBN76491.1"/>
    </source>
</evidence>
<dbReference type="Proteomes" id="UP000002630">
    <property type="component" value="Linkage Group LG01"/>
</dbReference>
<sequence>MANSAFRSPGADPAGADLANHMGLEASGALATGRAIVRITITTVFESANESRHHARYKALEQAVGRVVRHSIPTLREITIRGCPTWNGRARVGAILGELVPLSAKRHRVAPRLSRVHLVDGATGVAKAGRAVAAGLWPALEVLTFSHCRANAGHFRDLARGLRSGLAPRLRVLGWDDQSSVRDASVDDVILGALSWGKCPLVERLSFTGNRFCPEHSIGYLEEALWVCPRLRELRMDCSRTPHHQLRVLVGALVGGHVPRLERLLVRATAPYYRDSDVELLALKRAAASRSPPVELELQIKTRLK</sequence>
<proteinExistence type="predicted"/>
<dbReference type="EMBL" id="FN647682">
    <property type="protein sequence ID" value="CBN76491.1"/>
    <property type="molecule type" value="Genomic_DNA"/>
</dbReference>
<evidence type="ECO:0000313" key="2">
    <source>
        <dbReference type="Proteomes" id="UP000002630"/>
    </source>
</evidence>
<accession>D8LAY2</accession>
<gene>
    <name evidence="1" type="ORF">Esi_0000_0086</name>
</gene>
<dbReference type="InterPro" id="IPR032675">
    <property type="entry name" value="LRR_dom_sf"/>
</dbReference>
<protein>
    <submittedName>
        <fullName evidence="1">Uncharacterized protein</fullName>
    </submittedName>
</protein>
<dbReference type="Gene3D" id="3.80.10.10">
    <property type="entry name" value="Ribonuclease Inhibitor"/>
    <property type="match status" value="1"/>
</dbReference>
<reference evidence="1 2" key="1">
    <citation type="journal article" date="2010" name="Nature">
        <title>The Ectocarpus genome and the independent evolution of multicellularity in brown algae.</title>
        <authorList>
            <person name="Cock J.M."/>
            <person name="Sterck L."/>
            <person name="Rouze P."/>
            <person name="Scornet D."/>
            <person name="Allen A.E."/>
            <person name="Amoutzias G."/>
            <person name="Anthouard V."/>
            <person name="Artiguenave F."/>
            <person name="Aury J.M."/>
            <person name="Badger J.H."/>
            <person name="Beszteri B."/>
            <person name="Billiau K."/>
            <person name="Bonnet E."/>
            <person name="Bothwell J.H."/>
            <person name="Bowler C."/>
            <person name="Boyen C."/>
            <person name="Brownlee C."/>
            <person name="Carrano C.J."/>
            <person name="Charrier B."/>
            <person name="Cho G.Y."/>
            <person name="Coelho S.M."/>
            <person name="Collen J."/>
            <person name="Corre E."/>
            <person name="Da Silva C."/>
            <person name="Delage L."/>
            <person name="Delaroque N."/>
            <person name="Dittami S.M."/>
            <person name="Doulbeau S."/>
            <person name="Elias M."/>
            <person name="Farnham G."/>
            <person name="Gachon C.M."/>
            <person name="Gschloessl B."/>
            <person name="Heesch S."/>
            <person name="Jabbari K."/>
            <person name="Jubin C."/>
            <person name="Kawai H."/>
            <person name="Kimura K."/>
            <person name="Kloareg B."/>
            <person name="Kupper F.C."/>
            <person name="Lang D."/>
            <person name="Le Bail A."/>
            <person name="Leblanc C."/>
            <person name="Lerouge P."/>
            <person name="Lohr M."/>
            <person name="Lopez P.J."/>
            <person name="Martens C."/>
            <person name="Maumus F."/>
            <person name="Michel G."/>
            <person name="Miranda-Saavedra D."/>
            <person name="Morales J."/>
            <person name="Moreau H."/>
            <person name="Motomura T."/>
            <person name="Nagasato C."/>
            <person name="Napoli C.A."/>
            <person name="Nelson D.R."/>
            <person name="Nyvall-Collen P."/>
            <person name="Peters A.F."/>
            <person name="Pommier C."/>
            <person name="Potin P."/>
            <person name="Poulain J."/>
            <person name="Quesneville H."/>
            <person name="Read B."/>
            <person name="Rensing S.A."/>
            <person name="Ritter A."/>
            <person name="Rousvoal S."/>
            <person name="Samanta M."/>
            <person name="Samson G."/>
            <person name="Schroeder D.C."/>
            <person name="Segurens B."/>
            <person name="Strittmatter M."/>
            <person name="Tonon T."/>
            <person name="Tregear J.W."/>
            <person name="Valentin K."/>
            <person name="von Dassow P."/>
            <person name="Yamagishi T."/>
            <person name="Van de Peer Y."/>
            <person name="Wincker P."/>
        </authorList>
    </citation>
    <scope>NUCLEOTIDE SEQUENCE [LARGE SCALE GENOMIC DNA]</scope>
    <source>
        <strain evidence="2">Ec32 / CCAP1310/4</strain>
    </source>
</reference>
<organism evidence="1 2">
    <name type="scientific">Ectocarpus siliculosus</name>
    <name type="common">Brown alga</name>
    <name type="synonym">Conferva siliculosa</name>
    <dbReference type="NCBI Taxonomy" id="2880"/>
    <lineage>
        <taxon>Eukaryota</taxon>
        <taxon>Sar</taxon>
        <taxon>Stramenopiles</taxon>
        <taxon>Ochrophyta</taxon>
        <taxon>PX clade</taxon>
        <taxon>Phaeophyceae</taxon>
        <taxon>Ectocarpales</taxon>
        <taxon>Ectocarpaceae</taxon>
        <taxon>Ectocarpus</taxon>
    </lineage>
</organism>